<dbReference type="GO" id="GO:0005802">
    <property type="term" value="C:trans-Golgi network"/>
    <property type="evidence" value="ECO:0007669"/>
    <property type="project" value="TreeGrafter"/>
</dbReference>
<feature type="compositionally biased region" description="Basic and acidic residues" evidence="2">
    <location>
        <begin position="205"/>
        <end position="222"/>
    </location>
</feature>
<dbReference type="GO" id="GO:0005829">
    <property type="term" value="C:cytosol"/>
    <property type="evidence" value="ECO:0007669"/>
    <property type="project" value="GOC"/>
</dbReference>
<dbReference type="GO" id="GO:0005769">
    <property type="term" value="C:early endosome"/>
    <property type="evidence" value="ECO:0007669"/>
    <property type="project" value="TreeGrafter"/>
</dbReference>
<feature type="region of interest" description="Disordered" evidence="2">
    <location>
        <begin position="485"/>
        <end position="538"/>
    </location>
</feature>
<evidence type="ECO:0000256" key="1">
    <source>
        <dbReference type="ARBA" id="ARBA00022553"/>
    </source>
</evidence>
<dbReference type="InParanoid" id="A0A6J2Y6Y7"/>
<evidence type="ECO:0000313" key="5">
    <source>
        <dbReference type="RefSeq" id="XP_030758730.1"/>
    </source>
</evidence>
<name>A0A6J2Y6Y7_SITOR</name>
<dbReference type="Gene3D" id="2.30.29.30">
    <property type="entry name" value="Pleckstrin-homology domain (PH domain)/Phosphotyrosine-binding domain (PTB)"/>
    <property type="match status" value="1"/>
</dbReference>
<sequence length="800" mass="92873">MDNEYQALSKLSGYLEKKGRKKMMSCYKKYWFVLEGRLLLYYKSKDEYEAISPCKGSITLGATCNVKPCTSNVGVFQIENKTTTITLRAESREEQHKWMHAIISALNQGNNGTKLCHFRHSLGELPPDTDNNGLRRNETLKKSNSCSSPKENRRIIEKLQKLGAQSYGIESKTQGLQNLLTQKRMSVSHESLPLKVMEKRLGLFRKSEDQSNNHFEKDEDVSSSKSRSSSTESWKYSGDAMYDRIQSNESVFIKSEDEVNTENQYYCGSRQHNQNNSSQEMSEESRDRIFFPDHNTDAVVTDNNYYWSRKSDSVYDKDDQNIDCNDNNIQKHDMIPSLSAESLRNLEHVYFEPIQLDNSKSNEYVDMPVSPDPVKDKSSKIKKRFNSFYKRTKKCKEKPDEGLRKSESFLKRVWARKIKKKEKEISLTNNNALQKMEMNDTTTVQMLTALQEILENKKQELREKLKGETLYDSQREEMIYQEVQSENIVPANSSSEEDNIRPSLPPRNCRKKSGLPNHITAEEHRPEPRRNNNNFTTSIDDILNNLNLESQHRQKDLTVDNKDENEGNVKKLIKRFSIAREDSVEMRIKKNWDLNDGKRETCSTDSGELNRLLDELAKVTTAPIMTPGVTTSLINPEICDSELFQLIPMRRRRMSDPDYDIPRPHRSLTNVQRKDENALQATRFFGPILRPSDLIGTTKRPPTPPVDYSNVPSMTPDSLEVNCRKSLNQEDQNTSYQSHDYVNYQKRSHNRVDVLVENALYEDPRLVHKSKQDYIKMNPHMRNLHYNSAYDNEFIDSLET</sequence>
<dbReference type="GO" id="GO:0001881">
    <property type="term" value="P:receptor recycling"/>
    <property type="evidence" value="ECO:0007669"/>
    <property type="project" value="TreeGrafter"/>
</dbReference>
<feature type="compositionally biased region" description="Polar residues" evidence="2">
    <location>
        <begin position="485"/>
        <end position="494"/>
    </location>
</feature>
<feature type="domain" description="PH" evidence="3">
    <location>
        <begin position="8"/>
        <end position="107"/>
    </location>
</feature>
<dbReference type="PANTHER" id="PTHR22902">
    <property type="entry name" value="SESQUIPEDALIAN"/>
    <property type="match status" value="1"/>
</dbReference>
<dbReference type="RefSeq" id="XP_030758730.1">
    <property type="nucleotide sequence ID" value="XM_030902870.1"/>
</dbReference>
<proteinExistence type="predicted"/>
<feature type="region of interest" description="Disordered" evidence="2">
    <location>
        <begin position="692"/>
        <end position="713"/>
    </location>
</feature>
<dbReference type="GO" id="GO:0042147">
    <property type="term" value="P:retrograde transport, endosome to Golgi"/>
    <property type="evidence" value="ECO:0007669"/>
    <property type="project" value="TreeGrafter"/>
</dbReference>
<reference evidence="5" key="1">
    <citation type="submission" date="2025-08" db="UniProtKB">
        <authorList>
            <consortium name="RefSeq"/>
        </authorList>
    </citation>
    <scope>IDENTIFICATION</scope>
    <source>
        <tissue evidence="5">Gonads</tissue>
    </source>
</reference>
<dbReference type="InterPro" id="IPR001849">
    <property type="entry name" value="PH_domain"/>
</dbReference>
<dbReference type="SMART" id="SM00233">
    <property type="entry name" value="PH"/>
    <property type="match status" value="1"/>
</dbReference>
<dbReference type="PROSITE" id="PS50003">
    <property type="entry name" value="PH_DOMAIN"/>
    <property type="match status" value="1"/>
</dbReference>
<dbReference type="Proteomes" id="UP000504635">
    <property type="component" value="Unplaced"/>
</dbReference>
<feature type="compositionally biased region" description="Basic and acidic residues" evidence="2">
    <location>
        <begin position="520"/>
        <end position="530"/>
    </location>
</feature>
<dbReference type="Pfam" id="PF00169">
    <property type="entry name" value="PH"/>
    <property type="match status" value="1"/>
</dbReference>
<dbReference type="AlphaFoldDB" id="A0A6J2Y6Y7"/>
<gene>
    <name evidence="5" type="primary">LOC115884329</name>
</gene>
<organism evidence="4 5">
    <name type="scientific">Sitophilus oryzae</name>
    <name type="common">Rice weevil</name>
    <name type="synonym">Curculio oryzae</name>
    <dbReference type="NCBI Taxonomy" id="7048"/>
    <lineage>
        <taxon>Eukaryota</taxon>
        <taxon>Metazoa</taxon>
        <taxon>Ecdysozoa</taxon>
        <taxon>Arthropoda</taxon>
        <taxon>Hexapoda</taxon>
        <taxon>Insecta</taxon>
        <taxon>Pterygota</taxon>
        <taxon>Neoptera</taxon>
        <taxon>Endopterygota</taxon>
        <taxon>Coleoptera</taxon>
        <taxon>Polyphaga</taxon>
        <taxon>Cucujiformia</taxon>
        <taxon>Curculionidae</taxon>
        <taxon>Dryophthorinae</taxon>
        <taxon>Sitophilus</taxon>
    </lineage>
</organism>
<feature type="compositionally biased region" description="Low complexity" evidence="2">
    <location>
        <begin position="223"/>
        <end position="236"/>
    </location>
</feature>
<dbReference type="InterPro" id="IPR011993">
    <property type="entry name" value="PH-like_dom_sf"/>
</dbReference>
<dbReference type="GO" id="GO:0055037">
    <property type="term" value="C:recycling endosome"/>
    <property type="evidence" value="ECO:0007669"/>
    <property type="project" value="TreeGrafter"/>
</dbReference>
<dbReference type="GeneID" id="115884329"/>
<evidence type="ECO:0000313" key="4">
    <source>
        <dbReference type="Proteomes" id="UP000504635"/>
    </source>
</evidence>
<dbReference type="PANTHER" id="PTHR22902:SF27">
    <property type="entry name" value="PLECKSTRIN HOMOLOGY DOMAIN-CONTAINING FAMILY A MEMBER 3"/>
    <property type="match status" value="1"/>
</dbReference>
<keyword evidence="4" id="KW-1185">Reference proteome</keyword>
<dbReference type="OrthoDB" id="2157866at2759"/>
<dbReference type="InterPro" id="IPR045188">
    <property type="entry name" value="Boi1/Boi2-like"/>
</dbReference>
<evidence type="ECO:0000256" key="2">
    <source>
        <dbReference type="SAM" id="MobiDB-lite"/>
    </source>
</evidence>
<keyword evidence="1" id="KW-0597">Phosphoprotein</keyword>
<dbReference type="CDD" id="cd00821">
    <property type="entry name" value="PH"/>
    <property type="match status" value="1"/>
</dbReference>
<dbReference type="SUPFAM" id="SSF50729">
    <property type="entry name" value="PH domain-like"/>
    <property type="match status" value="1"/>
</dbReference>
<accession>A0A6J2Y6Y7</accession>
<evidence type="ECO:0000259" key="3">
    <source>
        <dbReference type="PROSITE" id="PS50003"/>
    </source>
</evidence>
<feature type="region of interest" description="Disordered" evidence="2">
    <location>
        <begin position="127"/>
        <end position="151"/>
    </location>
</feature>
<dbReference type="GO" id="GO:0007032">
    <property type="term" value="P:endosome organization"/>
    <property type="evidence" value="ECO:0007669"/>
    <property type="project" value="TreeGrafter"/>
</dbReference>
<feature type="region of interest" description="Disordered" evidence="2">
    <location>
        <begin position="205"/>
        <end position="236"/>
    </location>
</feature>
<dbReference type="KEGG" id="soy:115884329"/>
<protein>
    <submittedName>
        <fullName evidence="5">Uncharacterized protein LOC115884329</fullName>
    </submittedName>
</protein>